<keyword evidence="4" id="KW-0963">Cytoplasm</keyword>
<evidence type="ECO:0000256" key="4">
    <source>
        <dbReference type="ARBA" id="ARBA00022490"/>
    </source>
</evidence>
<proteinExistence type="inferred from homology"/>
<dbReference type="PANTHER" id="PTHR46321:SF1">
    <property type="entry name" value="KIF-BINDING PROTEIN"/>
    <property type="match status" value="1"/>
</dbReference>
<name>A0A7R9FLE0_9NEOP</name>
<feature type="compositionally biased region" description="Basic and acidic residues" evidence="6">
    <location>
        <begin position="579"/>
        <end position="655"/>
    </location>
</feature>
<dbReference type="GO" id="GO:0021952">
    <property type="term" value="P:central nervous system projection neuron axonogenesis"/>
    <property type="evidence" value="ECO:0007669"/>
    <property type="project" value="TreeGrafter"/>
</dbReference>
<dbReference type="GO" id="GO:1990535">
    <property type="term" value="P:neuron projection maintenance"/>
    <property type="evidence" value="ECO:0007669"/>
    <property type="project" value="TreeGrafter"/>
</dbReference>
<keyword evidence="5" id="KW-0206">Cytoskeleton</keyword>
<dbReference type="Pfam" id="PF12309">
    <property type="entry name" value="KBP_C"/>
    <property type="match status" value="2"/>
</dbReference>
<gene>
    <name evidence="7" type="ORF">TTEB3V08_LOCUS3805</name>
</gene>
<feature type="compositionally biased region" description="Basic and acidic residues" evidence="6">
    <location>
        <begin position="432"/>
        <end position="570"/>
    </location>
</feature>
<dbReference type="Gene3D" id="1.25.40.10">
    <property type="entry name" value="Tetratricopeptide repeat domain"/>
    <property type="match status" value="1"/>
</dbReference>
<comment type="similarity">
    <text evidence="2">Belongs to the KIF-binding protein family.</text>
</comment>
<protein>
    <recommendedName>
        <fullName evidence="3">KIF-binding protein</fullName>
    </recommendedName>
</protein>
<feature type="region of interest" description="Disordered" evidence="6">
    <location>
        <begin position="432"/>
        <end position="745"/>
    </location>
</feature>
<dbReference type="AlphaFoldDB" id="A0A7R9FLE0"/>
<dbReference type="GO" id="GO:0005856">
    <property type="term" value="C:cytoskeleton"/>
    <property type="evidence" value="ECO:0007669"/>
    <property type="project" value="UniProtKB-SubCell"/>
</dbReference>
<evidence type="ECO:0000256" key="1">
    <source>
        <dbReference type="ARBA" id="ARBA00004245"/>
    </source>
</evidence>
<dbReference type="InterPro" id="IPR022083">
    <property type="entry name" value="KBP"/>
</dbReference>
<reference evidence="7" key="1">
    <citation type="submission" date="2020-11" db="EMBL/GenBank/DDBJ databases">
        <authorList>
            <person name="Tran Van P."/>
        </authorList>
    </citation>
    <scope>NUCLEOTIDE SEQUENCE</scope>
</reference>
<organism evidence="7">
    <name type="scientific">Timema tahoe</name>
    <dbReference type="NCBI Taxonomy" id="61484"/>
    <lineage>
        <taxon>Eukaryota</taxon>
        <taxon>Metazoa</taxon>
        <taxon>Ecdysozoa</taxon>
        <taxon>Arthropoda</taxon>
        <taxon>Hexapoda</taxon>
        <taxon>Insecta</taxon>
        <taxon>Pterygota</taxon>
        <taxon>Neoptera</taxon>
        <taxon>Polyneoptera</taxon>
        <taxon>Phasmatodea</taxon>
        <taxon>Timematodea</taxon>
        <taxon>Timematoidea</taxon>
        <taxon>Timematidae</taxon>
        <taxon>Timema</taxon>
    </lineage>
</organism>
<dbReference type="GO" id="GO:0000226">
    <property type="term" value="P:microtubule cytoskeleton organization"/>
    <property type="evidence" value="ECO:0007669"/>
    <property type="project" value="TreeGrafter"/>
</dbReference>
<feature type="compositionally biased region" description="Basic and acidic residues" evidence="6">
    <location>
        <begin position="664"/>
        <end position="745"/>
    </location>
</feature>
<comment type="subcellular location">
    <subcellularLocation>
        <location evidence="1">Cytoplasm</location>
        <location evidence="1">Cytoskeleton</location>
    </subcellularLocation>
</comment>
<accession>A0A7R9FLE0</accession>
<dbReference type="PANTHER" id="PTHR46321">
    <property type="entry name" value="KIF1-BINDING PROTEIN"/>
    <property type="match status" value="1"/>
</dbReference>
<evidence type="ECO:0000256" key="3">
    <source>
        <dbReference type="ARBA" id="ARBA00016840"/>
    </source>
</evidence>
<evidence type="ECO:0000256" key="6">
    <source>
        <dbReference type="SAM" id="MobiDB-lite"/>
    </source>
</evidence>
<evidence type="ECO:0000256" key="2">
    <source>
        <dbReference type="ARBA" id="ARBA00010305"/>
    </source>
</evidence>
<evidence type="ECO:0000256" key="5">
    <source>
        <dbReference type="ARBA" id="ARBA00023212"/>
    </source>
</evidence>
<dbReference type="EMBL" id="OE001019">
    <property type="protein sequence ID" value="CAD7455751.1"/>
    <property type="molecule type" value="Genomic_DNA"/>
</dbReference>
<dbReference type="InterPro" id="IPR011990">
    <property type="entry name" value="TPR-like_helical_dom_sf"/>
</dbReference>
<evidence type="ECO:0000313" key="7">
    <source>
        <dbReference type="EMBL" id="CAD7455751.1"/>
    </source>
</evidence>
<sequence length="934" mass="108725">MDVKTESEFETLSSQYSQIKILEKIEKSASETGTLADREMKNLFETMETRINDMAEKADRDGAVRLRLVGMKCALWYERAKSLANTGRETEAIEVLSMTQKLIEPSLTGPELVFMSLIVLNHHSYLLSKRGELDECQALLEKAERVYQGLTSRDGPRQMFTEGDLFCEPSTPTRDKETAEKLERLVTNNLQMLGFVHNKKGDYDKFAKYSHLVLRRTLHMKDTDPVIWITRATMLASYLLTKNRFREARHHLCAASAILDQKESEINYSEEPDVNMERRKELERHRADVAKYWLKYCLFLLSVSKTRMMGMFYNEPNQFMEHVWMQPFQPWDFHAWGHPQDFADVPQDVQQNISNPLDSNLTKQCKNHKSEDSDLLKIDEEIFNSITMQGVGNKQTEMFQDCVQNKAFDKRKHNKVDIKEIDEQLIEWKQEDMDSGKQNEQQTEQKKKELDDGKLNEQQTEQKKEELDDGKQNEQPNEQKNEELGDGKQNEQPNEQKNEELGDGKQNEQPSEQKNEELGEGKQNEQQNKQKKEELGDGKQNEKPNEQKKEELGDGKQNEQLNEQKNEELSNGKQNEQPNEQKNEELGDGKQNEQPSEQKNEELGEGKQNEQQNKQKKEELGDGKQNEKPNEQKKEELGDGKQNEQLNEQKNEELSNGKQNEQPNEQKNEELSDGKQNEQPSEQKNEELGDGKQNEQPSEQKKEELGDGKQNEQPSEQKNEELGDGKQNEQPSEQKQESPKRCEEHQCDEQNLFFPNLDLSELEEQVSAEFIETTEQARSMFKFAFRCLMEMKNFYNLKEHATEYVQTIMDLSELYRYLAFYEEDIESQYSVQKRRSDTLETLSFVLRKVEPRCYECSSVNILRELAEVQLDMMGLNLRRLYAAQVAAPSMRYNAEMHSDVGARTCFEQFGDGINQEDPRIQSVDDDALPYSLVI</sequence>